<dbReference type="STRING" id="62062.ENSHHUP00000086898"/>
<proteinExistence type="predicted"/>
<evidence type="ECO:0000256" key="2">
    <source>
        <dbReference type="ARBA" id="ARBA00019671"/>
    </source>
</evidence>
<reference evidence="4" key="2">
    <citation type="submission" date="2025-08" db="UniProtKB">
        <authorList>
            <consortium name="Ensembl"/>
        </authorList>
    </citation>
    <scope>IDENTIFICATION</scope>
</reference>
<reference evidence="5" key="1">
    <citation type="submission" date="2018-06" db="EMBL/GenBank/DDBJ databases">
        <title>Genome assembly of Danube salmon.</title>
        <authorList>
            <person name="Macqueen D.J."/>
            <person name="Gundappa M.K."/>
        </authorList>
    </citation>
    <scope>NUCLEOTIDE SEQUENCE [LARGE SCALE GENOMIC DNA]</scope>
</reference>
<organism evidence="4 5">
    <name type="scientific">Hucho hucho</name>
    <name type="common">huchen</name>
    <dbReference type="NCBI Taxonomy" id="62062"/>
    <lineage>
        <taxon>Eukaryota</taxon>
        <taxon>Metazoa</taxon>
        <taxon>Chordata</taxon>
        <taxon>Craniata</taxon>
        <taxon>Vertebrata</taxon>
        <taxon>Euteleostomi</taxon>
        <taxon>Actinopterygii</taxon>
        <taxon>Neopterygii</taxon>
        <taxon>Teleostei</taxon>
        <taxon>Protacanthopterygii</taxon>
        <taxon>Salmoniformes</taxon>
        <taxon>Salmonidae</taxon>
        <taxon>Salmoninae</taxon>
        <taxon>Hucho</taxon>
    </lineage>
</organism>
<dbReference type="SMART" id="SM00408">
    <property type="entry name" value="IGc2"/>
    <property type="match status" value="1"/>
</dbReference>
<dbReference type="Ensembl" id="ENSHHUT00000089617.1">
    <property type="protein sequence ID" value="ENSHHUP00000086898.1"/>
    <property type="gene ID" value="ENSHHUG00000050277.1"/>
</dbReference>
<dbReference type="AlphaFoldDB" id="A0A4W5RLT7"/>
<dbReference type="GeneTree" id="ENSGT00940000159358"/>
<sequence>MPLEDEGTVWDSKKGWSIPRQTLDSRPFLFGFYCQAGLQGRVYRSPHYMVHFTGSQLYDVKLYPEDSVELIMGEALTLNCTATVEFDMPVKFQWSYPGKQMNSTVDIVHKRNSLSRFTEADSILTIQSVNVTDTGTYTCSTISVDKTLDLATQVIVHDKPFISLDYRSGPVIEATLGQKSFKLLAKVSAYPRPDIQW</sequence>
<name>A0A4W5RLT7_9TELE</name>
<feature type="domain" description="Ig-like" evidence="3">
    <location>
        <begin position="46"/>
        <end position="149"/>
    </location>
</feature>
<dbReference type="InterPro" id="IPR003598">
    <property type="entry name" value="Ig_sub2"/>
</dbReference>
<dbReference type="PROSITE" id="PS50835">
    <property type="entry name" value="IG_LIKE"/>
    <property type="match status" value="1"/>
</dbReference>
<dbReference type="InterPro" id="IPR007110">
    <property type="entry name" value="Ig-like_dom"/>
</dbReference>
<dbReference type="FunFam" id="2.60.40.10:FF:000247">
    <property type="entry name" value="Vascular endothelial growth factor receptor 3"/>
    <property type="match status" value="1"/>
</dbReference>
<evidence type="ECO:0000313" key="5">
    <source>
        <dbReference type="Proteomes" id="UP000314982"/>
    </source>
</evidence>
<dbReference type="Proteomes" id="UP000314982">
    <property type="component" value="Unassembled WGS sequence"/>
</dbReference>
<dbReference type="SMART" id="SM00409">
    <property type="entry name" value="IG"/>
    <property type="match status" value="1"/>
</dbReference>
<dbReference type="InterPro" id="IPR003599">
    <property type="entry name" value="Ig_sub"/>
</dbReference>
<protein>
    <recommendedName>
        <fullName evidence="2">Platelet-derived growth factor receptor-like protein</fullName>
    </recommendedName>
</protein>
<dbReference type="PANTHER" id="PTHR15360">
    <property type="entry name" value="PLATELET-DERIVED GROWTH FACTOR RECEPTOR LIKE"/>
    <property type="match status" value="1"/>
</dbReference>
<dbReference type="InterPro" id="IPR042495">
    <property type="entry name" value="PDGFRL"/>
</dbReference>
<dbReference type="InterPro" id="IPR036179">
    <property type="entry name" value="Ig-like_dom_sf"/>
</dbReference>
<dbReference type="PANTHER" id="PTHR15360:SF4">
    <property type="entry name" value="PROTEIN KINASE DOMAIN-CONTAINING PROTEIN"/>
    <property type="match status" value="1"/>
</dbReference>
<evidence type="ECO:0000256" key="1">
    <source>
        <dbReference type="ARBA" id="ARBA00011360"/>
    </source>
</evidence>
<accession>A0A4W5RLT7</accession>
<keyword evidence="5" id="KW-1185">Reference proteome</keyword>
<dbReference type="Gene3D" id="2.60.40.10">
    <property type="entry name" value="Immunoglobulins"/>
    <property type="match status" value="2"/>
</dbReference>
<dbReference type="Pfam" id="PF13927">
    <property type="entry name" value="Ig_3"/>
    <property type="match status" value="1"/>
</dbReference>
<evidence type="ECO:0000313" key="4">
    <source>
        <dbReference type="Ensembl" id="ENSHHUP00000086898.1"/>
    </source>
</evidence>
<evidence type="ECO:0000259" key="3">
    <source>
        <dbReference type="PROSITE" id="PS50835"/>
    </source>
</evidence>
<dbReference type="SUPFAM" id="SSF48726">
    <property type="entry name" value="Immunoglobulin"/>
    <property type="match status" value="1"/>
</dbReference>
<comment type="subunit">
    <text evidence="1">Forms a complex composed of PDGFRL, TNK2 and GRB2.</text>
</comment>
<reference evidence="4" key="3">
    <citation type="submission" date="2025-09" db="UniProtKB">
        <authorList>
            <consortium name="Ensembl"/>
        </authorList>
    </citation>
    <scope>IDENTIFICATION</scope>
</reference>
<dbReference type="InterPro" id="IPR013783">
    <property type="entry name" value="Ig-like_fold"/>
</dbReference>